<evidence type="ECO:0000313" key="4">
    <source>
        <dbReference type="Proteomes" id="UP000799767"/>
    </source>
</evidence>
<evidence type="ECO:0000256" key="2">
    <source>
        <dbReference type="SAM" id="Phobius"/>
    </source>
</evidence>
<dbReference type="RefSeq" id="XP_033590873.1">
    <property type="nucleotide sequence ID" value="XM_033736960.1"/>
</dbReference>
<feature type="compositionally biased region" description="Low complexity" evidence="1">
    <location>
        <begin position="26"/>
        <end position="35"/>
    </location>
</feature>
<gene>
    <name evidence="3" type="ORF">BDY17DRAFT_323171</name>
</gene>
<keyword evidence="2" id="KW-1133">Transmembrane helix</keyword>
<feature type="region of interest" description="Disordered" evidence="1">
    <location>
        <begin position="26"/>
        <end position="86"/>
    </location>
</feature>
<dbReference type="EMBL" id="MU001634">
    <property type="protein sequence ID" value="KAF2484304.1"/>
    <property type="molecule type" value="Genomic_DNA"/>
</dbReference>
<dbReference type="Proteomes" id="UP000799767">
    <property type="component" value="Unassembled WGS sequence"/>
</dbReference>
<dbReference type="OrthoDB" id="5397827at2759"/>
<keyword evidence="2" id="KW-0472">Membrane</keyword>
<name>A0A6A6PX52_9PEZI</name>
<dbReference type="AlphaFoldDB" id="A0A6A6PX52"/>
<evidence type="ECO:0000313" key="3">
    <source>
        <dbReference type="EMBL" id="KAF2484304.1"/>
    </source>
</evidence>
<dbReference type="GeneID" id="54477962"/>
<proteinExistence type="predicted"/>
<keyword evidence="2" id="KW-0812">Transmembrane</keyword>
<accession>A0A6A6PX52</accession>
<evidence type="ECO:0000256" key="1">
    <source>
        <dbReference type="SAM" id="MobiDB-lite"/>
    </source>
</evidence>
<feature type="transmembrane region" description="Helical" evidence="2">
    <location>
        <begin position="104"/>
        <end position="123"/>
    </location>
</feature>
<protein>
    <submittedName>
        <fullName evidence="3">Uncharacterized protein</fullName>
    </submittedName>
</protein>
<organism evidence="3 4">
    <name type="scientific">Neohortaea acidophila</name>
    <dbReference type="NCBI Taxonomy" id="245834"/>
    <lineage>
        <taxon>Eukaryota</taxon>
        <taxon>Fungi</taxon>
        <taxon>Dikarya</taxon>
        <taxon>Ascomycota</taxon>
        <taxon>Pezizomycotina</taxon>
        <taxon>Dothideomycetes</taxon>
        <taxon>Dothideomycetidae</taxon>
        <taxon>Mycosphaerellales</taxon>
        <taxon>Teratosphaeriaceae</taxon>
        <taxon>Neohortaea</taxon>
    </lineage>
</organism>
<keyword evidence="4" id="KW-1185">Reference proteome</keyword>
<reference evidence="3" key="1">
    <citation type="journal article" date="2020" name="Stud. Mycol.">
        <title>101 Dothideomycetes genomes: a test case for predicting lifestyles and emergence of pathogens.</title>
        <authorList>
            <person name="Haridas S."/>
            <person name="Albert R."/>
            <person name="Binder M."/>
            <person name="Bloem J."/>
            <person name="Labutti K."/>
            <person name="Salamov A."/>
            <person name="Andreopoulos B."/>
            <person name="Baker S."/>
            <person name="Barry K."/>
            <person name="Bills G."/>
            <person name="Bluhm B."/>
            <person name="Cannon C."/>
            <person name="Castanera R."/>
            <person name="Culley D."/>
            <person name="Daum C."/>
            <person name="Ezra D."/>
            <person name="Gonzalez J."/>
            <person name="Henrissat B."/>
            <person name="Kuo A."/>
            <person name="Liang C."/>
            <person name="Lipzen A."/>
            <person name="Lutzoni F."/>
            <person name="Magnuson J."/>
            <person name="Mondo S."/>
            <person name="Nolan M."/>
            <person name="Ohm R."/>
            <person name="Pangilinan J."/>
            <person name="Park H.-J."/>
            <person name="Ramirez L."/>
            <person name="Alfaro M."/>
            <person name="Sun H."/>
            <person name="Tritt A."/>
            <person name="Yoshinaga Y."/>
            <person name="Zwiers L.-H."/>
            <person name="Turgeon B."/>
            <person name="Goodwin S."/>
            <person name="Spatafora J."/>
            <person name="Crous P."/>
            <person name="Grigoriev I."/>
        </authorList>
    </citation>
    <scope>NUCLEOTIDE SEQUENCE</scope>
    <source>
        <strain evidence="3">CBS 113389</strain>
    </source>
</reference>
<sequence length="260" mass="30059">MASVRQLIPRASLALHSRQLQHRLLLPTIRNATTTRPPPPPKPRVLEKPERFNPPSHPSRRARPRQYPGPPLSEHERQAQKTKKYPHMMPPEGSFMFWFLTNRAVHVWITLSVLLSLIFAIWFSDFYYTTPFQDLLPPKSMFYSHPFQYLGRYWSVYQMHVDHTSAEVAERRKQKVDDVKKRSDYRKAHGMEDGGLFGWTAKTDEEELGPALREGGGSGPNPAVDIASPTAVIDTKAEEHVYLDFEGKTQVARKKWFGIW</sequence>